<gene>
    <name evidence="2" type="ORF">QJS04_geneDACA017802</name>
</gene>
<dbReference type="Proteomes" id="UP001179952">
    <property type="component" value="Unassembled WGS sequence"/>
</dbReference>
<dbReference type="EMBL" id="JAUJYN010000002">
    <property type="protein sequence ID" value="KAK1277164.1"/>
    <property type="molecule type" value="Genomic_DNA"/>
</dbReference>
<accession>A0AAV9BLQ4</accession>
<dbReference type="AlphaFoldDB" id="A0AAV9BLQ4"/>
<feature type="compositionally biased region" description="Low complexity" evidence="1">
    <location>
        <begin position="33"/>
        <end position="49"/>
    </location>
</feature>
<evidence type="ECO:0000256" key="1">
    <source>
        <dbReference type="SAM" id="MobiDB-lite"/>
    </source>
</evidence>
<evidence type="ECO:0000313" key="3">
    <source>
        <dbReference type="Proteomes" id="UP001179952"/>
    </source>
</evidence>
<protein>
    <submittedName>
        <fullName evidence="2">Uncharacterized protein</fullName>
    </submittedName>
</protein>
<reference evidence="2" key="1">
    <citation type="journal article" date="2023" name="Nat. Commun.">
        <title>Diploid and tetraploid genomes of Acorus and the evolution of monocots.</title>
        <authorList>
            <person name="Ma L."/>
            <person name="Liu K.W."/>
            <person name="Li Z."/>
            <person name="Hsiao Y.Y."/>
            <person name="Qi Y."/>
            <person name="Fu T."/>
            <person name="Tang G.D."/>
            <person name="Zhang D."/>
            <person name="Sun W.H."/>
            <person name="Liu D.K."/>
            <person name="Li Y."/>
            <person name="Chen G.Z."/>
            <person name="Liu X.D."/>
            <person name="Liao X.Y."/>
            <person name="Jiang Y.T."/>
            <person name="Yu X."/>
            <person name="Hao Y."/>
            <person name="Huang J."/>
            <person name="Zhao X.W."/>
            <person name="Ke S."/>
            <person name="Chen Y.Y."/>
            <person name="Wu W.L."/>
            <person name="Hsu J.L."/>
            <person name="Lin Y.F."/>
            <person name="Huang M.D."/>
            <person name="Li C.Y."/>
            <person name="Huang L."/>
            <person name="Wang Z.W."/>
            <person name="Zhao X."/>
            <person name="Zhong W.Y."/>
            <person name="Peng D.H."/>
            <person name="Ahmad S."/>
            <person name="Lan S."/>
            <person name="Zhang J.S."/>
            <person name="Tsai W.C."/>
            <person name="Van de Peer Y."/>
            <person name="Liu Z.J."/>
        </authorList>
    </citation>
    <scope>NUCLEOTIDE SEQUENCE</scope>
    <source>
        <strain evidence="2">SCP</strain>
    </source>
</reference>
<proteinExistence type="predicted"/>
<reference evidence="2" key="2">
    <citation type="submission" date="2023-06" db="EMBL/GenBank/DDBJ databases">
        <authorList>
            <person name="Ma L."/>
            <person name="Liu K.-W."/>
            <person name="Li Z."/>
            <person name="Hsiao Y.-Y."/>
            <person name="Qi Y."/>
            <person name="Fu T."/>
            <person name="Tang G."/>
            <person name="Zhang D."/>
            <person name="Sun W.-H."/>
            <person name="Liu D.-K."/>
            <person name="Li Y."/>
            <person name="Chen G.-Z."/>
            <person name="Liu X.-D."/>
            <person name="Liao X.-Y."/>
            <person name="Jiang Y.-T."/>
            <person name="Yu X."/>
            <person name="Hao Y."/>
            <person name="Huang J."/>
            <person name="Zhao X.-W."/>
            <person name="Ke S."/>
            <person name="Chen Y.-Y."/>
            <person name="Wu W.-L."/>
            <person name="Hsu J.-L."/>
            <person name="Lin Y.-F."/>
            <person name="Huang M.-D."/>
            <person name="Li C.-Y."/>
            <person name="Huang L."/>
            <person name="Wang Z.-W."/>
            <person name="Zhao X."/>
            <person name="Zhong W.-Y."/>
            <person name="Peng D.-H."/>
            <person name="Ahmad S."/>
            <person name="Lan S."/>
            <person name="Zhang J.-S."/>
            <person name="Tsai W.-C."/>
            <person name="Van De Peer Y."/>
            <person name="Liu Z.-J."/>
        </authorList>
    </citation>
    <scope>NUCLEOTIDE SEQUENCE</scope>
    <source>
        <strain evidence="2">SCP</strain>
        <tissue evidence="2">Leaves</tissue>
    </source>
</reference>
<organism evidence="2 3">
    <name type="scientific">Acorus gramineus</name>
    <name type="common">Dwarf sweet flag</name>
    <dbReference type="NCBI Taxonomy" id="55184"/>
    <lineage>
        <taxon>Eukaryota</taxon>
        <taxon>Viridiplantae</taxon>
        <taxon>Streptophyta</taxon>
        <taxon>Embryophyta</taxon>
        <taxon>Tracheophyta</taxon>
        <taxon>Spermatophyta</taxon>
        <taxon>Magnoliopsida</taxon>
        <taxon>Liliopsida</taxon>
        <taxon>Acoraceae</taxon>
        <taxon>Acorus</taxon>
    </lineage>
</organism>
<sequence>MAKNPPRTRSTSAWLTPPSRSSQTLGPPKSPLPATASSPMIPPTTTSTPSSPPPASPPPTSTASKV</sequence>
<feature type="region of interest" description="Disordered" evidence="1">
    <location>
        <begin position="1"/>
        <end position="66"/>
    </location>
</feature>
<comment type="caution">
    <text evidence="2">The sequence shown here is derived from an EMBL/GenBank/DDBJ whole genome shotgun (WGS) entry which is preliminary data.</text>
</comment>
<feature type="compositionally biased region" description="Pro residues" evidence="1">
    <location>
        <begin position="50"/>
        <end position="60"/>
    </location>
</feature>
<name>A0AAV9BLQ4_ACOGR</name>
<feature type="compositionally biased region" description="Polar residues" evidence="1">
    <location>
        <begin position="7"/>
        <end position="25"/>
    </location>
</feature>
<evidence type="ECO:0000313" key="2">
    <source>
        <dbReference type="EMBL" id="KAK1277164.1"/>
    </source>
</evidence>
<keyword evidence="3" id="KW-1185">Reference proteome</keyword>